<comment type="function">
    <text evidence="1">Catalyzes the insertion of molybdate into adenylated molybdopterin with the concomitant release of AMP.</text>
</comment>
<comment type="cofactor">
    <cofactor evidence="1">
        <name>Mg(2+)</name>
        <dbReference type="ChEBI" id="CHEBI:18420"/>
    </cofactor>
</comment>
<comment type="catalytic activity">
    <reaction evidence="1">
        <text>adenylyl-molybdopterin + molybdate = Mo-molybdopterin + AMP + H(+)</text>
        <dbReference type="Rhea" id="RHEA:35047"/>
        <dbReference type="ChEBI" id="CHEBI:15378"/>
        <dbReference type="ChEBI" id="CHEBI:36264"/>
        <dbReference type="ChEBI" id="CHEBI:62727"/>
        <dbReference type="ChEBI" id="CHEBI:71302"/>
        <dbReference type="ChEBI" id="CHEBI:456215"/>
    </reaction>
</comment>
<evidence type="ECO:0000259" key="2">
    <source>
        <dbReference type="SMART" id="SM00852"/>
    </source>
</evidence>
<comment type="pathway">
    <text evidence="1">Cofactor biosynthesis; molybdopterin biosynthesis.</text>
</comment>
<dbReference type="GO" id="GO:0005829">
    <property type="term" value="C:cytosol"/>
    <property type="evidence" value="ECO:0007669"/>
    <property type="project" value="TreeGrafter"/>
</dbReference>
<dbReference type="Pfam" id="PF00994">
    <property type="entry name" value="MoCF_biosynth"/>
    <property type="match status" value="1"/>
</dbReference>
<dbReference type="AlphaFoldDB" id="A0A1J0GE36"/>
<keyword evidence="1" id="KW-0479">Metal-binding</keyword>
<keyword evidence="1" id="KW-0808">Transferase</keyword>
<dbReference type="PANTHER" id="PTHR10192">
    <property type="entry name" value="MOLYBDOPTERIN BIOSYNTHESIS PROTEIN"/>
    <property type="match status" value="1"/>
</dbReference>
<dbReference type="EMBL" id="CP015756">
    <property type="protein sequence ID" value="APC39620.1"/>
    <property type="molecule type" value="Genomic_DNA"/>
</dbReference>
<dbReference type="KEGG" id="ceu:A7L45_05830"/>
<dbReference type="Gene3D" id="3.40.980.10">
    <property type="entry name" value="MoaB/Mog-like domain"/>
    <property type="match status" value="1"/>
</dbReference>
<protein>
    <recommendedName>
        <fullName evidence="1">Molybdopterin molybdenumtransferase</fullName>
        <ecNumber evidence="1">2.10.1.1</ecNumber>
    </recommendedName>
</protein>
<dbReference type="EC" id="2.10.1.1" evidence="1"/>
<keyword evidence="1" id="KW-0500">Molybdenum</keyword>
<accession>A0A1J0GE36</accession>
<dbReference type="CDD" id="cd03522">
    <property type="entry name" value="MoeA_like"/>
    <property type="match status" value="1"/>
</dbReference>
<organism evidence="3 4">
    <name type="scientific">Clostridium estertheticum subsp. estertheticum</name>
    <dbReference type="NCBI Taxonomy" id="1552"/>
    <lineage>
        <taxon>Bacteria</taxon>
        <taxon>Bacillati</taxon>
        <taxon>Bacillota</taxon>
        <taxon>Clostridia</taxon>
        <taxon>Eubacteriales</taxon>
        <taxon>Clostridiaceae</taxon>
        <taxon>Clostridium</taxon>
    </lineage>
</organism>
<keyword evidence="1" id="KW-0501">Molybdenum cofactor biosynthesis</keyword>
<dbReference type="UniPathway" id="UPA00344"/>
<dbReference type="InterPro" id="IPR038987">
    <property type="entry name" value="MoeA-like"/>
</dbReference>
<dbReference type="InterPro" id="IPR036425">
    <property type="entry name" value="MoaB/Mog-like_dom_sf"/>
</dbReference>
<evidence type="ECO:0000313" key="3">
    <source>
        <dbReference type="EMBL" id="APC39620.1"/>
    </source>
</evidence>
<dbReference type="RefSeq" id="WP_071611913.1">
    <property type="nucleotide sequence ID" value="NZ_CP015756.1"/>
</dbReference>
<evidence type="ECO:0000256" key="1">
    <source>
        <dbReference type="RuleBase" id="RU365090"/>
    </source>
</evidence>
<dbReference type="InterPro" id="IPR001453">
    <property type="entry name" value="MoaB/Mog_dom"/>
</dbReference>
<comment type="similarity">
    <text evidence="1">Belongs to the MoeA family.</text>
</comment>
<feature type="domain" description="MoaB/Mog" evidence="2">
    <location>
        <begin position="174"/>
        <end position="306"/>
    </location>
</feature>
<dbReference type="STRING" id="1552.A7L45_05830"/>
<dbReference type="SUPFAM" id="SSF53218">
    <property type="entry name" value="Molybdenum cofactor biosynthesis proteins"/>
    <property type="match status" value="1"/>
</dbReference>
<dbReference type="SMART" id="SM00852">
    <property type="entry name" value="MoCF_biosynth"/>
    <property type="match status" value="1"/>
</dbReference>
<dbReference type="OrthoDB" id="9767940at2"/>
<sequence length="340" mass="36715">MKIVPVEEALGMVLCHDLTKIVPGEFHGVAFKKGHVISEEDIPIMLDIGKKNIYVWEMQEGMIHENEAGERMARAAAGKGIVFTKPSEGKVKLVAECKGLLKINIEALEKINMIDEAMVATLHTDIVVDEGSAIAGTRIIPLFIEDYKIEQIENICKEEGPIIWVETLKNMKVGIVTTGSEVYSGRISDKFGPVIKNKINEIGSQVIKQIVVTDSESMIADAINELLTLGVDMVVVTGGMSVDPDDVTPAGIRKAGAKVISYGAPVLPGAMFLVAYMGDIPVLGLPGCVMYNKRTVFDLILPKILAGEMIKRGDITKLGHGGLCVNCEVCDFPACSFGKC</sequence>
<dbReference type="GO" id="GO:0006777">
    <property type="term" value="P:Mo-molybdopterin cofactor biosynthetic process"/>
    <property type="evidence" value="ECO:0007669"/>
    <property type="project" value="UniProtKB-UniRule"/>
</dbReference>
<dbReference type="GO" id="GO:0061599">
    <property type="term" value="F:molybdopterin molybdotransferase activity"/>
    <property type="evidence" value="ECO:0007669"/>
    <property type="project" value="UniProtKB-UniRule"/>
</dbReference>
<proteinExistence type="inferred from homology"/>
<dbReference type="GO" id="GO:0046872">
    <property type="term" value="F:metal ion binding"/>
    <property type="evidence" value="ECO:0007669"/>
    <property type="project" value="UniProtKB-UniRule"/>
</dbReference>
<dbReference type="Proteomes" id="UP000182569">
    <property type="component" value="Chromosome"/>
</dbReference>
<keyword evidence="1" id="KW-0460">Magnesium</keyword>
<reference evidence="4" key="1">
    <citation type="journal article" date="2016" name="Front. Microbiol.">
        <title>Complete Genome Sequence of Clostridium estertheticum DSM 8809, a Microbe Identified in Spoiled Vacuum Packed Beef.</title>
        <authorList>
            <person name="Yu Z."/>
            <person name="Gunn L."/>
            <person name="Brennan E."/>
            <person name="Reid R."/>
            <person name="Wall P.G."/>
            <person name="Gaora O.P."/>
            <person name="Hurley D."/>
            <person name="Bolton D."/>
            <person name="Fanning S."/>
        </authorList>
    </citation>
    <scope>NUCLEOTIDE SEQUENCE [LARGE SCALE GENOMIC DNA]</scope>
    <source>
        <strain evidence="4">DSM 8809</strain>
    </source>
</reference>
<dbReference type="PANTHER" id="PTHR10192:SF28">
    <property type="entry name" value="MOLYBDOPTERIN MOLYBDENUMTRANSFERASE"/>
    <property type="match status" value="1"/>
</dbReference>
<gene>
    <name evidence="3" type="ORF">A7L45_05830</name>
</gene>
<keyword evidence="4" id="KW-1185">Reference proteome</keyword>
<name>A0A1J0GE36_9CLOT</name>
<evidence type="ECO:0000313" key="4">
    <source>
        <dbReference type="Proteomes" id="UP000182569"/>
    </source>
</evidence>